<reference evidence="1" key="1">
    <citation type="submission" date="2010-03" db="EMBL/GenBank/DDBJ databases">
        <title>Annotation of Blastomyces dermatitidis strain ATCC 18188.</title>
        <authorList>
            <consortium name="The Broad Institute Genome Sequencing Platform"/>
            <consortium name="Broad Institute Genome Sequencing Center for Infectious Disease."/>
            <person name="Cuomo C."/>
            <person name="Klein B."/>
            <person name="Sullivan T."/>
            <person name="Heitman J."/>
            <person name="Young S."/>
            <person name="Zeng Q."/>
            <person name="Gargeya S."/>
            <person name="Alvarado L."/>
            <person name="Berlin A.M."/>
            <person name="Chapman S.B."/>
            <person name="Chen Z."/>
            <person name="Freedman E."/>
            <person name="Gellesch M."/>
            <person name="Goldberg J."/>
            <person name="Griggs A."/>
            <person name="Gujja S."/>
            <person name="Heilman E."/>
            <person name="Heiman D."/>
            <person name="Howarth C."/>
            <person name="Mehta T."/>
            <person name="Neiman D."/>
            <person name="Pearson M."/>
            <person name="Roberts A."/>
            <person name="Saif S."/>
            <person name="Shea T."/>
            <person name="Shenoy N."/>
            <person name="Sisk P."/>
            <person name="Stolte C."/>
            <person name="Sykes S."/>
            <person name="White J."/>
            <person name="Yandava C."/>
            <person name="Haas B."/>
            <person name="Nusbaum C."/>
            <person name="Birren B."/>
        </authorList>
    </citation>
    <scope>NUCLEOTIDE SEQUENCE</scope>
    <source>
        <strain evidence="1">ATCC 18188</strain>
    </source>
</reference>
<dbReference type="AlphaFoldDB" id="A0A0J9EMH1"/>
<evidence type="ECO:0000313" key="1">
    <source>
        <dbReference type="EMBL" id="KMW67281.1"/>
    </source>
</evidence>
<accession>A0A0J9EMH1</accession>
<proteinExistence type="predicted"/>
<sequence>MACKAAAVISSATSGLLTVTCQETANTLNSSEPTVELDDSSTSTRNITTVREASVRDSLEDLLTDLKITALSILKNLTRAKASMEWKYYYKACVKEVNRLKYTRWKEIMKMKG</sequence>
<organism evidence="1">
    <name type="scientific">Ajellomyces dermatitidis (strain ATCC 18188 / CBS 674.68)</name>
    <name type="common">Blastomyces dermatitidis</name>
    <dbReference type="NCBI Taxonomy" id="653446"/>
    <lineage>
        <taxon>Eukaryota</taxon>
        <taxon>Fungi</taxon>
        <taxon>Dikarya</taxon>
        <taxon>Ascomycota</taxon>
        <taxon>Pezizomycotina</taxon>
        <taxon>Eurotiomycetes</taxon>
        <taxon>Eurotiomycetidae</taxon>
        <taxon>Onygenales</taxon>
        <taxon>Ajellomycetaceae</taxon>
        <taxon>Blastomyces</taxon>
    </lineage>
</organism>
<dbReference type="Proteomes" id="UP000007802">
    <property type="component" value="Unassembled WGS sequence"/>
</dbReference>
<gene>
    <name evidence="1" type="ORF">BDDG_12023</name>
</gene>
<protein>
    <submittedName>
        <fullName evidence="1">Uncharacterized protein</fullName>
    </submittedName>
</protein>
<name>A0A0J9EMH1_AJEDA</name>
<dbReference type="EMBL" id="GG749420">
    <property type="protein sequence ID" value="KMW67281.1"/>
    <property type="molecule type" value="Genomic_DNA"/>
</dbReference>